<proteinExistence type="predicted"/>
<evidence type="ECO:0000313" key="2">
    <source>
        <dbReference type="EMBL" id="KZS62598.1"/>
    </source>
</evidence>
<keyword evidence="3" id="KW-1185">Reference proteome</keyword>
<evidence type="ECO:0000259" key="1">
    <source>
        <dbReference type="Pfam" id="PF00561"/>
    </source>
</evidence>
<name>A0A164ALI1_9MYCO</name>
<dbReference type="Gene3D" id="3.40.50.1820">
    <property type="entry name" value="alpha/beta hydrolase"/>
    <property type="match status" value="1"/>
</dbReference>
<dbReference type="PANTHER" id="PTHR43433:SF5">
    <property type="entry name" value="AB HYDROLASE-1 DOMAIN-CONTAINING PROTEIN"/>
    <property type="match status" value="1"/>
</dbReference>
<gene>
    <name evidence="2" type="ORF">A4G28_08295</name>
</gene>
<dbReference type="AlphaFoldDB" id="A0A164ALI1"/>
<dbReference type="Proteomes" id="UP000077342">
    <property type="component" value="Unassembled WGS sequence"/>
</dbReference>
<dbReference type="InterPro" id="IPR029058">
    <property type="entry name" value="AB_hydrolase_fold"/>
</dbReference>
<dbReference type="Pfam" id="PF00561">
    <property type="entry name" value="Abhydrolase_1"/>
    <property type="match status" value="1"/>
</dbReference>
<dbReference type="GO" id="GO:0016787">
    <property type="term" value="F:hydrolase activity"/>
    <property type="evidence" value="ECO:0007669"/>
    <property type="project" value="UniProtKB-KW"/>
</dbReference>
<accession>A0A164ALI1</accession>
<protein>
    <submittedName>
        <fullName evidence="2">Hydrolase</fullName>
    </submittedName>
</protein>
<keyword evidence="2" id="KW-0378">Hydrolase</keyword>
<dbReference type="PANTHER" id="PTHR43433">
    <property type="entry name" value="HYDROLASE, ALPHA/BETA FOLD FAMILY PROTEIN"/>
    <property type="match status" value="1"/>
</dbReference>
<reference evidence="3" key="1">
    <citation type="submission" date="2016-04" db="EMBL/GenBank/DDBJ databases">
        <authorList>
            <person name="Strapagiel D."/>
            <person name="Borowka P."/>
            <person name="Marciniak B."/>
            <person name="Bakula Z."/>
            <person name="Van Ingen J."/>
            <person name="Safianowska A."/>
            <person name="Dziadek J."/>
            <person name="Jagielski T."/>
        </authorList>
    </citation>
    <scope>NUCLEOTIDE SEQUENCE [LARGE SCALE GENOMIC DNA]</scope>
    <source>
        <strain evidence="3">1010001458</strain>
    </source>
</reference>
<organism evidence="2 3">
    <name type="scientific">Mycobacterium ostraviense</name>
    <dbReference type="NCBI Taxonomy" id="2738409"/>
    <lineage>
        <taxon>Bacteria</taxon>
        <taxon>Bacillati</taxon>
        <taxon>Actinomycetota</taxon>
        <taxon>Actinomycetes</taxon>
        <taxon>Mycobacteriales</taxon>
        <taxon>Mycobacteriaceae</taxon>
        <taxon>Mycobacterium</taxon>
    </lineage>
</organism>
<dbReference type="InterPro" id="IPR050471">
    <property type="entry name" value="AB_hydrolase"/>
</dbReference>
<dbReference type="EMBL" id="LWCI01000105">
    <property type="protein sequence ID" value="KZS62598.1"/>
    <property type="molecule type" value="Genomic_DNA"/>
</dbReference>
<evidence type="ECO:0000313" key="3">
    <source>
        <dbReference type="Proteomes" id="UP000077342"/>
    </source>
</evidence>
<dbReference type="InterPro" id="IPR000073">
    <property type="entry name" value="AB_hydrolase_1"/>
</dbReference>
<dbReference type="SUPFAM" id="SSF53474">
    <property type="entry name" value="alpha/beta-Hydrolases"/>
    <property type="match status" value="1"/>
</dbReference>
<feature type="domain" description="AB hydrolase-1" evidence="1">
    <location>
        <begin position="9"/>
        <end position="155"/>
    </location>
</feature>
<sequence length="205" mass="22113">MYDQQPCTYEDAARDVLGLADHLGIGRFVFVGEGQGAVVALRTALLAPDRVRVLALIGPTADAALDGENDALVAAMDIWCTQGPTPEIFEPAAQRATASAQAATELMARWRASAWRDYRAAANALATRPRFVEQPPKITCPTLVVHSTRGIFVPMFLGKEVADNVSGPSRFVPIETGQHAITFAFDPRVAAEILAWLPGIEDRTE</sequence>
<comment type="caution">
    <text evidence="2">The sequence shown here is derived from an EMBL/GenBank/DDBJ whole genome shotgun (WGS) entry which is preliminary data.</text>
</comment>